<keyword evidence="10" id="KW-0479">Metal-binding</keyword>
<evidence type="ECO:0000256" key="10">
    <source>
        <dbReference type="HAMAP-Rule" id="MF_00454"/>
    </source>
</evidence>
<dbReference type="AlphaFoldDB" id="A0A073KHJ8"/>
<dbReference type="PANTHER" id="PTHR28259:SF1">
    <property type="entry name" value="FLUORIDE EXPORT PROTEIN 1-RELATED"/>
    <property type="match status" value="1"/>
</dbReference>
<keyword evidence="4 10" id="KW-1133">Transmembrane helix</keyword>
<feature type="transmembrane region" description="Helical" evidence="10">
    <location>
        <begin position="59"/>
        <end position="81"/>
    </location>
</feature>
<gene>
    <name evidence="10" type="primary">fluC</name>
    <name evidence="10" type="synonym">crcB</name>
    <name evidence="11" type="ORF">BAGA_02060</name>
</gene>
<dbReference type="Proteomes" id="UP000027778">
    <property type="component" value="Unassembled WGS sequence"/>
</dbReference>
<evidence type="ECO:0000256" key="4">
    <source>
        <dbReference type="ARBA" id="ARBA00022989"/>
    </source>
</evidence>
<feature type="transmembrane region" description="Helical" evidence="10">
    <location>
        <begin position="31"/>
        <end position="53"/>
    </location>
</feature>
<feature type="transmembrane region" description="Helical" evidence="10">
    <location>
        <begin position="6"/>
        <end position="24"/>
    </location>
</feature>
<sequence length="117" mass="13028">MNILLVGIGGFFGAVARFFISNAMKEKYGSLFPYGTLFVNIVGSFILGLLYGTEVSSTWLLLWGTGFMGAFTTFSTFKLEIVQLIHKREGQKAALYIIMSYILGIFSAFLGFYMGRM</sequence>
<feature type="binding site" evidence="10">
    <location>
        <position position="72"/>
    </location>
    <ligand>
        <name>Na(+)</name>
        <dbReference type="ChEBI" id="CHEBI:29101"/>
        <note>structural</note>
    </ligand>
</feature>
<proteinExistence type="inferred from homology"/>
<evidence type="ECO:0000256" key="8">
    <source>
        <dbReference type="ARBA" id="ARBA00035585"/>
    </source>
</evidence>
<dbReference type="HAMAP" id="MF_00454">
    <property type="entry name" value="FluC"/>
    <property type="match status" value="1"/>
</dbReference>
<comment type="function">
    <text evidence="9 10">Fluoride-specific ion channel. Important for reducing fluoride concentration in the cell, thus reducing its toxicity.</text>
</comment>
<keyword evidence="2 10" id="KW-1003">Cell membrane</keyword>
<comment type="subcellular location">
    <subcellularLocation>
        <location evidence="1 10">Cell membrane</location>
        <topology evidence="1 10">Multi-pass membrane protein</topology>
    </subcellularLocation>
</comment>
<dbReference type="OrthoDB" id="9815830at2"/>
<keyword evidence="10" id="KW-0915">Sodium</keyword>
<reference evidence="11 12" key="1">
    <citation type="submission" date="2014-06" db="EMBL/GenBank/DDBJ databases">
        <title>Draft genome sequence of Bacillus gaemokensis JCM 15801 (MCCC 1A00707).</title>
        <authorList>
            <person name="Lai Q."/>
            <person name="Liu Y."/>
            <person name="Shao Z."/>
        </authorList>
    </citation>
    <scope>NUCLEOTIDE SEQUENCE [LARGE SCALE GENOMIC DNA]</scope>
    <source>
        <strain evidence="11 12">JCM 15801</strain>
    </source>
</reference>
<keyword evidence="10" id="KW-0406">Ion transport</keyword>
<dbReference type="eggNOG" id="COG0239">
    <property type="taxonomic scope" value="Bacteria"/>
</dbReference>
<feature type="binding site" evidence="10">
    <location>
        <position position="69"/>
    </location>
    <ligand>
        <name>Na(+)</name>
        <dbReference type="ChEBI" id="CHEBI:29101"/>
        <note>structural</note>
    </ligand>
</feature>
<protein>
    <recommendedName>
        <fullName evidence="10">Fluoride-specific ion channel FluC</fullName>
    </recommendedName>
</protein>
<dbReference type="GO" id="GO:0062054">
    <property type="term" value="F:fluoride channel activity"/>
    <property type="evidence" value="ECO:0007669"/>
    <property type="project" value="UniProtKB-UniRule"/>
</dbReference>
<dbReference type="GO" id="GO:0140114">
    <property type="term" value="P:cellular detoxification of fluoride"/>
    <property type="evidence" value="ECO:0007669"/>
    <property type="project" value="UniProtKB-UniRule"/>
</dbReference>
<dbReference type="InterPro" id="IPR003691">
    <property type="entry name" value="FluC"/>
</dbReference>
<feature type="transmembrane region" description="Helical" evidence="10">
    <location>
        <begin position="93"/>
        <end position="114"/>
    </location>
</feature>
<keyword evidence="6 10" id="KW-0407">Ion channel</keyword>
<evidence type="ECO:0000256" key="1">
    <source>
        <dbReference type="ARBA" id="ARBA00004651"/>
    </source>
</evidence>
<evidence type="ECO:0000256" key="7">
    <source>
        <dbReference type="ARBA" id="ARBA00035120"/>
    </source>
</evidence>
<comment type="similarity">
    <text evidence="7 10">Belongs to the fluoride channel Fluc/FEX (TC 1.A.43) family.</text>
</comment>
<comment type="activity regulation">
    <text evidence="10">Na(+) is not transported, but it plays an essential structural role and its presence is essential for fluoride channel function.</text>
</comment>
<name>A0A073KHJ8_9BACI</name>
<evidence type="ECO:0000313" key="12">
    <source>
        <dbReference type="Proteomes" id="UP000027778"/>
    </source>
</evidence>
<dbReference type="EMBL" id="JOTM01000001">
    <property type="protein sequence ID" value="KEK26045.1"/>
    <property type="molecule type" value="Genomic_DNA"/>
</dbReference>
<dbReference type="GO" id="GO:0005886">
    <property type="term" value="C:plasma membrane"/>
    <property type="evidence" value="ECO:0007669"/>
    <property type="project" value="UniProtKB-SubCell"/>
</dbReference>
<dbReference type="GO" id="GO:0046872">
    <property type="term" value="F:metal ion binding"/>
    <property type="evidence" value="ECO:0007669"/>
    <property type="project" value="UniProtKB-KW"/>
</dbReference>
<dbReference type="Pfam" id="PF02537">
    <property type="entry name" value="CRCB"/>
    <property type="match status" value="1"/>
</dbReference>
<evidence type="ECO:0000256" key="5">
    <source>
        <dbReference type="ARBA" id="ARBA00023136"/>
    </source>
</evidence>
<evidence type="ECO:0000313" key="11">
    <source>
        <dbReference type="EMBL" id="KEK26045.1"/>
    </source>
</evidence>
<keyword evidence="12" id="KW-1185">Reference proteome</keyword>
<keyword evidence="10" id="KW-0813">Transport</keyword>
<organism evidence="11 12">
    <name type="scientific">Bacillus gaemokensis</name>
    <dbReference type="NCBI Taxonomy" id="574375"/>
    <lineage>
        <taxon>Bacteria</taxon>
        <taxon>Bacillati</taxon>
        <taxon>Bacillota</taxon>
        <taxon>Bacilli</taxon>
        <taxon>Bacillales</taxon>
        <taxon>Bacillaceae</taxon>
        <taxon>Bacillus</taxon>
        <taxon>Bacillus cereus group</taxon>
    </lineage>
</organism>
<comment type="catalytic activity">
    <reaction evidence="8">
        <text>fluoride(in) = fluoride(out)</text>
        <dbReference type="Rhea" id="RHEA:76159"/>
        <dbReference type="ChEBI" id="CHEBI:17051"/>
    </reaction>
    <physiologicalReaction direction="left-to-right" evidence="8">
        <dbReference type="Rhea" id="RHEA:76160"/>
    </physiologicalReaction>
</comment>
<comment type="caution">
    <text evidence="11">The sequence shown here is derived from an EMBL/GenBank/DDBJ whole genome shotgun (WGS) entry which is preliminary data.</text>
</comment>
<dbReference type="NCBIfam" id="TIGR00494">
    <property type="entry name" value="crcB"/>
    <property type="match status" value="1"/>
</dbReference>
<keyword evidence="5 10" id="KW-0472">Membrane</keyword>
<dbReference type="PANTHER" id="PTHR28259">
    <property type="entry name" value="FLUORIDE EXPORT PROTEIN 1-RELATED"/>
    <property type="match status" value="1"/>
</dbReference>
<dbReference type="NCBIfam" id="NF010801">
    <property type="entry name" value="PRK14205.1"/>
    <property type="match status" value="1"/>
</dbReference>
<evidence type="ECO:0000256" key="9">
    <source>
        <dbReference type="ARBA" id="ARBA00049940"/>
    </source>
</evidence>
<dbReference type="RefSeq" id="WP_033672389.1">
    <property type="nucleotide sequence ID" value="NZ_JOTM01000001.1"/>
</dbReference>
<keyword evidence="3 10" id="KW-0812">Transmembrane</keyword>
<evidence type="ECO:0000256" key="2">
    <source>
        <dbReference type="ARBA" id="ARBA00022475"/>
    </source>
</evidence>
<evidence type="ECO:0000256" key="6">
    <source>
        <dbReference type="ARBA" id="ARBA00023303"/>
    </source>
</evidence>
<accession>A0A073KHJ8</accession>
<evidence type="ECO:0000256" key="3">
    <source>
        <dbReference type="ARBA" id="ARBA00022692"/>
    </source>
</evidence>